<dbReference type="PANTHER" id="PTHR47197">
    <property type="entry name" value="PROTEIN NIRF"/>
    <property type="match status" value="1"/>
</dbReference>
<keyword evidence="4" id="KW-1185">Reference proteome</keyword>
<dbReference type="Proteomes" id="UP000584642">
    <property type="component" value="Unassembled WGS sequence"/>
</dbReference>
<dbReference type="NCBIfam" id="TIGR02276">
    <property type="entry name" value="beta_rpt_yvtn"/>
    <property type="match status" value="1"/>
</dbReference>
<accession>A0ABX2TBN5</accession>
<dbReference type="InterPro" id="IPR011045">
    <property type="entry name" value="N2O_reductase_N"/>
</dbReference>
<keyword evidence="1" id="KW-0732">Signal</keyword>
<dbReference type="Pfam" id="PF21783">
    <property type="entry name" value="YNCE"/>
    <property type="match status" value="1"/>
</dbReference>
<evidence type="ECO:0000259" key="2">
    <source>
        <dbReference type="Pfam" id="PF21783"/>
    </source>
</evidence>
<proteinExistence type="predicted"/>
<dbReference type="InterPro" id="IPR011964">
    <property type="entry name" value="YVTN_b-propeller_repeat"/>
</dbReference>
<dbReference type="InterPro" id="IPR015943">
    <property type="entry name" value="WD40/YVTN_repeat-like_dom_sf"/>
</dbReference>
<evidence type="ECO:0000256" key="1">
    <source>
        <dbReference type="ARBA" id="ARBA00022729"/>
    </source>
</evidence>
<evidence type="ECO:0000313" key="3">
    <source>
        <dbReference type="EMBL" id="NYZ21761.1"/>
    </source>
</evidence>
<evidence type="ECO:0000313" key="4">
    <source>
        <dbReference type="Proteomes" id="UP000584642"/>
    </source>
</evidence>
<dbReference type="Gene3D" id="2.130.10.10">
    <property type="entry name" value="YVTN repeat-like/Quinoprotein amine dehydrogenase"/>
    <property type="match status" value="2"/>
</dbReference>
<name>A0ABX2TBN5_9PROT</name>
<dbReference type="InterPro" id="IPR051200">
    <property type="entry name" value="Host-pathogen_enzymatic-act"/>
</dbReference>
<organism evidence="3 4">
    <name type="scientific">Azospirillum oleiclasticum</name>
    <dbReference type="NCBI Taxonomy" id="2735135"/>
    <lineage>
        <taxon>Bacteria</taxon>
        <taxon>Pseudomonadati</taxon>
        <taxon>Pseudomonadota</taxon>
        <taxon>Alphaproteobacteria</taxon>
        <taxon>Rhodospirillales</taxon>
        <taxon>Azospirillaceae</taxon>
        <taxon>Azospirillum</taxon>
    </lineage>
</organism>
<dbReference type="EMBL" id="JABFDB010000013">
    <property type="protein sequence ID" value="NYZ21761.1"/>
    <property type="molecule type" value="Genomic_DNA"/>
</dbReference>
<gene>
    <name evidence="3" type="ORF">HND93_18765</name>
</gene>
<comment type="caution">
    <text evidence="3">The sequence shown here is derived from an EMBL/GenBank/DDBJ whole genome shotgun (WGS) entry which is preliminary data.</text>
</comment>
<protein>
    <submittedName>
        <fullName evidence="3">YncE family protein</fullName>
    </submittedName>
</protein>
<dbReference type="SUPFAM" id="SSF50974">
    <property type="entry name" value="Nitrous oxide reductase, N-terminal domain"/>
    <property type="match status" value="1"/>
</dbReference>
<sequence>MPDPLPGGGPARLAVVLNSESDSVSVINGTTMTVSATVPVGKEPHHWMVSPDGRLIVANTRGDDLVYIDRESGRIQERRGNIVNPYLAGYSPDQRWLVVNGLRLGHLDIYRAGDLSLVKRIVVGGMPSHLAFDADSRKVFVTLQGHDELAQVDLETQAIDWRIKVGDTPAGVLLTPDGNHLLVGVMGQSDVAVVEWRKAAIVGRIPTGKGSHNILQVPGKPFALVSNRSVNTISVIDQRSFTVVDTIGIPGGPDCMMFSPDGRQLWVTARWRGKVHVYDPVERRVVMSIPVGRSPHGVYVE</sequence>
<feature type="domain" description="YNCE-like beta-propeller" evidence="2">
    <location>
        <begin position="12"/>
        <end position="299"/>
    </location>
</feature>
<dbReference type="InterPro" id="IPR048433">
    <property type="entry name" value="YNCE-like_beta-prop"/>
</dbReference>
<dbReference type="PANTHER" id="PTHR47197:SF3">
    <property type="entry name" value="DIHYDRO-HEME D1 DEHYDROGENASE"/>
    <property type="match status" value="1"/>
</dbReference>
<reference evidence="3 4" key="1">
    <citation type="submission" date="2020-05" db="EMBL/GenBank/DDBJ databases">
        <title>Azospirillum oleiclasticum sp. nov, a nitrogen-fixing and heavy crude oil-emulsifying bacterium isolated from the crude oil of Yumen Oilfield.</title>
        <authorList>
            <person name="Wu D."/>
            <person name="Cai M."/>
            <person name="Zhang X."/>
        </authorList>
    </citation>
    <scope>NUCLEOTIDE SEQUENCE [LARGE SCALE GENOMIC DNA]</scope>
    <source>
        <strain evidence="3 4">ROY-1-1-2</strain>
    </source>
</reference>